<dbReference type="STRING" id="1070319.CAGGBEG34_80002"/>
<dbReference type="Pfam" id="PF12706">
    <property type="entry name" value="Lactamase_B_2"/>
    <property type="match status" value="1"/>
</dbReference>
<dbReference type="eggNOG" id="COG1235">
    <property type="taxonomic scope" value="Bacteria"/>
</dbReference>
<dbReference type="SMART" id="SM00849">
    <property type="entry name" value="Lactamase_B"/>
    <property type="match status" value="1"/>
</dbReference>
<evidence type="ECO:0000313" key="3">
    <source>
        <dbReference type="Proteomes" id="UP000054051"/>
    </source>
</evidence>
<dbReference type="OrthoDB" id="9803916at2"/>
<protein>
    <submittedName>
        <fullName evidence="2">Putative metallo-beta-lactamase family protein</fullName>
    </submittedName>
</protein>
<dbReference type="AlphaFoldDB" id="G2JC32"/>
<dbReference type="Proteomes" id="UP000054051">
    <property type="component" value="Unassembled WGS sequence"/>
</dbReference>
<evidence type="ECO:0000259" key="1">
    <source>
        <dbReference type="SMART" id="SM00849"/>
    </source>
</evidence>
<evidence type="ECO:0000313" key="2">
    <source>
        <dbReference type="EMBL" id="CCD30338.1"/>
    </source>
</evidence>
<keyword evidence="3" id="KW-1185">Reference proteome</keyword>
<organism evidence="2 3">
    <name type="scientific">Candidatus Glomeribacter gigasporarum BEG34</name>
    <dbReference type="NCBI Taxonomy" id="1070319"/>
    <lineage>
        <taxon>Bacteria</taxon>
        <taxon>Pseudomonadati</taxon>
        <taxon>Pseudomonadota</taxon>
        <taxon>Betaproteobacteria</taxon>
        <taxon>Burkholderiales</taxon>
        <taxon>Burkholderiaceae</taxon>
        <taxon>Candidatus Glomeribacter</taxon>
    </lineage>
</organism>
<dbReference type="Gene3D" id="3.60.15.10">
    <property type="entry name" value="Ribonuclease Z/Hydroxyacylglutathione hydrolase-like"/>
    <property type="match status" value="1"/>
</dbReference>
<dbReference type="InterPro" id="IPR001279">
    <property type="entry name" value="Metallo-B-lactamas"/>
</dbReference>
<name>G2JC32_9BURK</name>
<reference evidence="2 3" key="1">
    <citation type="submission" date="2011-08" db="EMBL/GenBank/DDBJ databases">
        <title>The genome of the obligate endobacterium of an arbuscular mycorrhizal fungus reveals an interphylum network of nutritional interactions.</title>
        <authorList>
            <person name="Ghignone S."/>
            <person name="Salvioli A."/>
            <person name="Anca I."/>
            <person name="Lumini E."/>
            <person name="Ortu G."/>
            <person name="Petiti L."/>
            <person name="Cruveiller S."/>
            <person name="Bianciotto V."/>
            <person name="Piffanelli P."/>
            <person name="Lanfranco L."/>
            <person name="Bonfante P."/>
        </authorList>
    </citation>
    <scope>NUCLEOTIDE SEQUENCE [LARGE SCALE GENOMIC DNA]</scope>
    <source>
        <strain evidence="2 3">BEG34</strain>
    </source>
</reference>
<accession>G2JC32</accession>
<proteinExistence type="predicted"/>
<dbReference type="RefSeq" id="WP_006683364.1">
    <property type="nucleotide sequence ID" value="NZ_CAFB01000113.1"/>
</dbReference>
<dbReference type="InterPro" id="IPR052533">
    <property type="entry name" value="WalJ/YycJ-like"/>
</dbReference>
<dbReference type="PANTHER" id="PTHR47619:SF1">
    <property type="entry name" value="EXODEOXYRIBONUCLEASE WALJ"/>
    <property type="match status" value="1"/>
</dbReference>
<feature type="domain" description="Metallo-beta-lactamase" evidence="1">
    <location>
        <begin position="11"/>
        <end position="190"/>
    </location>
</feature>
<gene>
    <name evidence="2" type="ORF">CAGGBEG34_80002</name>
</gene>
<comment type="caution">
    <text evidence="2">The sequence shown here is derived from an EMBL/GenBank/DDBJ whole genome shotgun (WGS) entry which is preliminary data.</text>
</comment>
<dbReference type="EMBL" id="CAFB01000113">
    <property type="protein sequence ID" value="CCD30338.1"/>
    <property type="molecule type" value="Genomic_DNA"/>
</dbReference>
<sequence length="257" mass="27432">MRFASLGSGSAGNALLVEAKGGTTTTRILIDCGFSMREAEKRLMRLNLDPASLNAILLTHEHADHIGGAPAFSRKFNLPLLMSWGTAQAAGITRFNPDCRALREGETLEIGDLEVLPYTVPHDAREPLQFVLSDGQHRLGILTDTGKMTPHIIQTLHGCAALVLECNHDRNLLAQSAYPPALKARIGGAHGHLANDAAADLLRALDCAPLKHLVAAHLSETNNRPELARAALAAALGAHPAEISVATQEEGFAWLDC</sequence>
<dbReference type="PANTHER" id="PTHR47619">
    <property type="entry name" value="METALLO-HYDROLASE YYCJ-RELATED"/>
    <property type="match status" value="1"/>
</dbReference>
<dbReference type="SUPFAM" id="SSF56281">
    <property type="entry name" value="Metallo-hydrolase/oxidoreductase"/>
    <property type="match status" value="1"/>
</dbReference>
<dbReference type="InterPro" id="IPR036866">
    <property type="entry name" value="RibonucZ/Hydroxyglut_hydro"/>
</dbReference>